<proteinExistence type="predicted"/>
<sequence>MHYLKKHLVFSHRKFINKICVDCNSFKMFRKKSRNFTSFRSIYECDLAHGNYIRNTSDISNACNTNGINSRKELLCTDPENIANTTTKTITYTVATTTTIPTTSSTINNNNYDEEFFKSVLFVNNLDDLKDYLENNLNELKNHEYILLLFKIYEIIFSNFYKTYEMSEILRLDNPNFKYVSLEQYIEEQEKKYDHAKMYRDSVKEMEEEEVGEEVGEKVGEEADEAVDNIRNVNLNSHYADRNKCDNMEYTGQNSSEHGNNSICKEESLDNVKRNKTNDNGDVKDTTVKHQLGYNKATICSQNKELEKIHFTKKKIFFGKTKLNILMDIYIKYIIDLENLNVKENKWKEYVTFFLTHKYKSFYDNIVNRIYKTFFTFSCVDVINFLYIIKRTNVSSVKNISMLAENTILQNVKYLDEEYLVRVGYVYLNNSNKNKNITHINPHSSKNLFETYINFVQNKIKTMNNQNFIKVLTYISNNNYKHVQFYKESKSEVYKRYNNFSEEQIIKLFYLYSKNITASDTVFMFSFINSIVDMFTRNSALLERQLVDVQSNASDHFVIAGMNTENKRDNSRTLSSDYSKLEKRITEEKENELIFPLSVLLNGIWANAKYFKNYPFLLKRCENIILKNIQNLGTSTISMLVWAYSTVENKSKELCFNNILYIKLKERTLQLYKSMTPKQLSNCLLGLSTTLGRAINNDGYVDTTLHAEVEQYLLQNVVEKYEVGGKCKTGGTHQISGKHKTSEMYKAANKGVQKTKYYNLTFLNFFTAEDLANICFSYSLVRTGSREFHTLIQSVLLNKIYDLSPQHISKIAYTYGCFYYYSSYTLLSSLQYEILQRVHQFSYHEISDILWCYCVNKFFDSDFWKCMLHGIDFEKVYNDARCSLLYSSLSYINLVDSSILDSYNVLRIFNFLRESYWNFQIVEYPHMFADEVVQTLVEENNFILSNNCSSSKDRAVFQYIQKVFDYEGFLIDIYFEYKNKKYAIFLYTPLNTTYDGYPLGENILKTRFIKKKNINIVHLVHNIWKNCGKDDRISLIHSQL</sequence>
<dbReference type="Proteomes" id="UP001056978">
    <property type="component" value="Chromosome 14"/>
</dbReference>
<accession>A0ACB9Y0S9</accession>
<keyword evidence="2" id="KW-1185">Reference proteome</keyword>
<reference evidence="1" key="1">
    <citation type="submission" date="2022-06" db="EMBL/GenBank/DDBJ databases">
        <title>The First Complete Genome of the Simian Malaria Parasite Plasmodium brasilianum.</title>
        <authorList>
            <person name="Bajic M."/>
            <person name="Ravishankar S."/>
        </authorList>
    </citation>
    <scope>NUCLEOTIDE SEQUENCE</scope>
    <source>
        <strain evidence="1">Bolivian I</strain>
    </source>
</reference>
<name>A0ACB9Y0S9_PLABR</name>
<evidence type="ECO:0000313" key="1">
    <source>
        <dbReference type="EMBL" id="KAI4834713.1"/>
    </source>
</evidence>
<evidence type="ECO:0000313" key="2">
    <source>
        <dbReference type="Proteomes" id="UP001056978"/>
    </source>
</evidence>
<dbReference type="EMBL" id="CM043782">
    <property type="protein sequence ID" value="KAI4834713.1"/>
    <property type="molecule type" value="Genomic_DNA"/>
</dbReference>
<organism evidence="1 2">
    <name type="scientific">Plasmodium brasilianum</name>
    <dbReference type="NCBI Taxonomy" id="5824"/>
    <lineage>
        <taxon>Eukaryota</taxon>
        <taxon>Sar</taxon>
        <taxon>Alveolata</taxon>
        <taxon>Apicomplexa</taxon>
        <taxon>Aconoidasida</taxon>
        <taxon>Haemosporida</taxon>
        <taxon>Plasmodiidae</taxon>
        <taxon>Plasmodium</taxon>
        <taxon>Plasmodium (Plasmodium)</taxon>
    </lineage>
</organism>
<gene>
    <name evidence="1" type="ORF">MKS88_005388</name>
</gene>
<protein>
    <submittedName>
        <fullName evidence="1">Heptatricopeptide repeat-containing protein</fullName>
    </submittedName>
</protein>
<comment type="caution">
    <text evidence="1">The sequence shown here is derived from an EMBL/GenBank/DDBJ whole genome shotgun (WGS) entry which is preliminary data.</text>
</comment>